<dbReference type="AlphaFoldDB" id="A0A2P5TQR9"/>
<evidence type="ECO:0000313" key="2">
    <source>
        <dbReference type="EMBL" id="PPL18109.1"/>
    </source>
</evidence>
<gene>
    <name evidence="2" type="ORF">UN63_02200</name>
</gene>
<keyword evidence="3" id="KW-1185">Reference proteome</keyword>
<feature type="transmembrane region" description="Helical" evidence="1">
    <location>
        <begin position="40"/>
        <end position="61"/>
    </location>
</feature>
<proteinExistence type="predicted"/>
<evidence type="ECO:0000256" key="1">
    <source>
        <dbReference type="SAM" id="Phobius"/>
    </source>
</evidence>
<keyword evidence="1" id="KW-0812">Transmembrane</keyword>
<sequence>MMYENMHGMEMWSMGPLMMLVMAAVVVVPFWFIFSKAGHSKWLSLLMVVPLVNVILLYFLAFSKWPNLGNRNM</sequence>
<protein>
    <recommendedName>
        <fullName evidence="4">DUF805 domain-containing protein</fullName>
    </recommendedName>
</protein>
<feature type="transmembrane region" description="Helical" evidence="1">
    <location>
        <begin position="12"/>
        <end position="34"/>
    </location>
</feature>
<dbReference type="EMBL" id="MPZM01000003">
    <property type="protein sequence ID" value="PPL18109.1"/>
    <property type="molecule type" value="Genomic_DNA"/>
</dbReference>
<reference evidence="3" key="1">
    <citation type="submission" date="2016-11" db="EMBL/GenBank/DDBJ databases">
        <authorList>
            <person name="Sisinthy S."/>
            <person name="Ara S."/>
            <person name="Gundlapally S.R."/>
        </authorList>
    </citation>
    <scope>NUCLEOTIDE SEQUENCE [LARGE SCALE GENOMIC DNA]</scope>
    <source>
        <strain evidence="3">V1-41</strain>
    </source>
</reference>
<keyword evidence="1" id="KW-0472">Membrane</keyword>
<organism evidence="2 3">
    <name type="scientific">Oceanisphaera arctica</name>
    <dbReference type="NCBI Taxonomy" id="641510"/>
    <lineage>
        <taxon>Bacteria</taxon>
        <taxon>Pseudomonadati</taxon>
        <taxon>Pseudomonadota</taxon>
        <taxon>Gammaproteobacteria</taxon>
        <taxon>Aeromonadales</taxon>
        <taxon>Aeromonadaceae</taxon>
        <taxon>Oceanisphaera</taxon>
    </lineage>
</organism>
<dbReference type="Proteomes" id="UP000242231">
    <property type="component" value="Unassembled WGS sequence"/>
</dbReference>
<name>A0A2P5TQR9_9GAMM</name>
<comment type="caution">
    <text evidence="2">The sequence shown here is derived from an EMBL/GenBank/DDBJ whole genome shotgun (WGS) entry which is preliminary data.</text>
</comment>
<evidence type="ECO:0008006" key="4">
    <source>
        <dbReference type="Google" id="ProtNLM"/>
    </source>
</evidence>
<keyword evidence="1" id="KW-1133">Transmembrane helix</keyword>
<evidence type="ECO:0000313" key="3">
    <source>
        <dbReference type="Proteomes" id="UP000242231"/>
    </source>
</evidence>
<accession>A0A2P5TQR9</accession>